<gene>
    <name evidence="7" type="ORF">Z955_10140</name>
</gene>
<accession>A0A0A0IEE9</accession>
<evidence type="ECO:0000256" key="4">
    <source>
        <dbReference type="ARBA" id="ARBA00022989"/>
    </source>
</evidence>
<protein>
    <submittedName>
        <fullName evidence="7">Sugar ABC transporter permease</fullName>
    </submittedName>
</protein>
<feature type="transmembrane region" description="Helical" evidence="6">
    <location>
        <begin position="211"/>
        <end position="229"/>
    </location>
</feature>
<organism evidence="7 8">
    <name type="scientific">Clostridium botulinum C/D str. DC5</name>
    <dbReference type="NCBI Taxonomy" id="1443128"/>
    <lineage>
        <taxon>Bacteria</taxon>
        <taxon>Bacillati</taxon>
        <taxon>Bacillota</taxon>
        <taxon>Clostridia</taxon>
        <taxon>Eubacteriales</taxon>
        <taxon>Clostridiaceae</taxon>
        <taxon>Clostridium</taxon>
    </lineage>
</organism>
<comment type="caution">
    <text evidence="7">The sequence shown here is derived from an EMBL/GenBank/DDBJ whole genome shotgun (WGS) entry which is preliminary data.</text>
</comment>
<feature type="transmembrane region" description="Helical" evidence="6">
    <location>
        <begin position="25"/>
        <end position="45"/>
    </location>
</feature>
<feature type="transmembrane region" description="Helical" evidence="6">
    <location>
        <begin position="76"/>
        <end position="97"/>
    </location>
</feature>
<feature type="transmembrane region" description="Helical" evidence="6">
    <location>
        <begin position="129"/>
        <end position="149"/>
    </location>
</feature>
<evidence type="ECO:0000256" key="6">
    <source>
        <dbReference type="SAM" id="Phobius"/>
    </source>
</evidence>
<keyword evidence="4 6" id="KW-1133">Transmembrane helix</keyword>
<dbReference type="AlphaFoldDB" id="A0A0A0IEE9"/>
<dbReference type="GO" id="GO:0005886">
    <property type="term" value="C:plasma membrane"/>
    <property type="evidence" value="ECO:0007669"/>
    <property type="project" value="UniProtKB-SubCell"/>
</dbReference>
<feature type="transmembrane region" description="Helical" evidence="6">
    <location>
        <begin position="104"/>
        <end position="123"/>
    </location>
</feature>
<name>A0A0A0IEE9_CLOBO</name>
<evidence type="ECO:0000256" key="5">
    <source>
        <dbReference type="ARBA" id="ARBA00023136"/>
    </source>
</evidence>
<evidence type="ECO:0000313" key="7">
    <source>
        <dbReference type="EMBL" id="KGM98883.1"/>
    </source>
</evidence>
<proteinExistence type="predicted"/>
<feature type="transmembrane region" description="Helical" evidence="6">
    <location>
        <begin position="259"/>
        <end position="279"/>
    </location>
</feature>
<evidence type="ECO:0000256" key="1">
    <source>
        <dbReference type="ARBA" id="ARBA00004651"/>
    </source>
</evidence>
<evidence type="ECO:0000256" key="2">
    <source>
        <dbReference type="ARBA" id="ARBA00022475"/>
    </source>
</evidence>
<dbReference type="CDD" id="cd06580">
    <property type="entry name" value="TM_PBP1_transp_TpRbsC_like"/>
    <property type="match status" value="1"/>
</dbReference>
<comment type="subcellular location">
    <subcellularLocation>
        <location evidence="1">Cell membrane</location>
        <topology evidence="1">Multi-pass membrane protein</topology>
    </subcellularLocation>
</comment>
<dbReference type="PANTHER" id="PTHR47089">
    <property type="entry name" value="ABC TRANSPORTER, PERMEASE PROTEIN"/>
    <property type="match status" value="1"/>
</dbReference>
<reference evidence="7 8" key="1">
    <citation type="submission" date="2014-01" db="EMBL/GenBank/DDBJ databases">
        <title>Plasmidome dynamics in the species complex Clostridium novyi sensu lato converts strains of independent lineages into distinctly different pathogens.</title>
        <authorList>
            <person name="Skarin H."/>
            <person name="Segerman B."/>
        </authorList>
    </citation>
    <scope>NUCLEOTIDE SEQUENCE [LARGE SCALE GENOMIC DNA]</scope>
    <source>
        <strain evidence="7 8">DC5</strain>
    </source>
</reference>
<dbReference type="RefSeq" id="WP_039257740.1">
    <property type="nucleotide sequence ID" value="NZ_JDRY01000044.1"/>
</dbReference>
<feature type="transmembrane region" description="Helical" evidence="6">
    <location>
        <begin position="161"/>
        <end position="180"/>
    </location>
</feature>
<evidence type="ECO:0000256" key="3">
    <source>
        <dbReference type="ARBA" id="ARBA00022692"/>
    </source>
</evidence>
<keyword evidence="5 6" id="KW-0472">Membrane</keyword>
<dbReference type="GO" id="GO:0022857">
    <property type="term" value="F:transmembrane transporter activity"/>
    <property type="evidence" value="ECO:0007669"/>
    <property type="project" value="InterPro"/>
</dbReference>
<evidence type="ECO:0000313" key="8">
    <source>
        <dbReference type="Proteomes" id="UP000030014"/>
    </source>
</evidence>
<dbReference type="Pfam" id="PF02653">
    <property type="entry name" value="BPD_transp_2"/>
    <property type="match status" value="1"/>
</dbReference>
<dbReference type="InterPro" id="IPR001851">
    <property type="entry name" value="ABC_transp_permease"/>
</dbReference>
<keyword evidence="3 6" id="KW-0812">Transmembrane</keyword>
<dbReference type="PANTHER" id="PTHR47089:SF1">
    <property type="entry name" value="GUANOSINE ABC TRANSPORTER PERMEASE PROTEIN NUPP"/>
    <property type="match status" value="1"/>
</dbReference>
<dbReference type="Proteomes" id="UP000030014">
    <property type="component" value="Unassembled WGS sequence"/>
</dbReference>
<keyword evidence="2" id="KW-1003">Cell membrane</keyword>
<dbReference type="EMBL" id="JDRY01000044">
    <property type="protein sequence ID" value="KGM98883.1"/>
    <property type="molecule type" value="Genomic_DNA"/>
</dbReference>
<sequence length="371" mass="39650">MKNVKKSNTSNSQVISVIKNSLKSLIFPLIAVVVSIFVAVFFVMWSKGYGISQYFSALTDLFELIWKGSFSTSRNTLITISYVTPLLFAGIANAIAFKCGLFNIGVEGQFVIGMLAGALLGLIPGLNPIVHAIIMVVGGIVAGGIWAAIPGALKAKFGTNEVVNTIMMNYIALNVVNWVVKKSRFSTENGTSTPLIQKGAMLPKFDAGTEANISIFIAIVVALIIYWLLWKTTVGYEIRGVGLNPLGAEYGGINIKKNIILAMLISGAIAGIGGATYISGARHQMQDLMGLPGFGFDGIAVALLARSNPIGCIASAVLFGALKSSSAILQLNEIPKEIVYLIQSIVIIFVATDYIIKYFEEKKQKGAVINE</sequence>
<feature type="transmembrane region" description="Helical" evidence="6">
    <location>
        <begin position="338"/>
        <end position="356"/>
    </location>
</feature>